<comment type="similarity">
    <text evidence="1">Belongs to the LysR transcriptional regulatory family.</text>
</comment>
<dbReference type="InterPro" id="IPR000847">
    <property type="entry name" value="LysR_HTH_N"/>
</dbReference>
<dbReference type="Pfam" id="PF03466">
    <property type="entry name" value="LysR_substrate"/>
    <property type="match status" value="1"/>
</dbReference>
<evidence type="ECO:0000256" key="4">
    <source>
        <dbReference type="ARBA" id="ARBA00023163"/>
    </source>
</evidence>
<name>A0A0H3KJC4_BURM1</name>
<dbReference type="Gene3D" id="1.10.10.10">
    <property type="entry name" value="Winged helix-like DNA-binding domain superfamily/Winged helix DNA-binding domain"/>
    <property type="match status" value="1"/>
</dbReference>
<dbReference type="InterPro" id="IPR036390">
    <property type="entry name" value="WH_DNA-bd_sf"/>
</dbReference>
<dbReference type="eggNOG" id="COG0583">
    <property type="taxonomic scope" value="Bacteria"/>
</dbReference>
<dbReference type="PRINTS" id="PR00039">
    <property type="entry name" value="HTHLYSR"/>
</dbReference>
<dbReference type="Pfam" id="PF00126">
    <property type="entry name" value="HTH_1"/>
    <property type="match status" value="1"/>
</dbReference>
<dbReference type="Proteomes" id="UP000008815">
    <property type="component" value="Chromosome 1"/>
</dbReference>
<dbReference type="SUPFAM" id="SSF46785">
    <property type="entry name" value="Winged helix' DNA-binding domain"/>
    <property type="match status" value="1"/>
</dbReference>
<dbReference type="SUPFAM" id="SSF53850">
    <property type="entry name" value="Periplasmic binding protein-like II"/>
    <property type="match status" value="1"/>
</dbReference>
<organism evidence="6 7">
    <name type="scientific">Burkholderia multivorans (strain ATCC 17616 / 249)</name>
    <dbReference type="NCBI Taxonomy" id="395019"/>
    <lineage>
        <taxon>Bacteria</taxon>
        <taxon>Pseudomonadati</taxon>
        <taxon>Pseudomonadota</taxon>
        <taxon>Betaproteobacteria</taxon>
        <taxon>Burkholderiales</taxon>
        <taxon>Burkholderiaceae</taxon>
        <taxon>Burkholderia</taxon>
        <taxon>Burkholderia cepacia complex</taxon>
    </lineage>
</organism>
<reference evidence="6 7" key="1">
    <citation type="submission" date="2007-04" db="EMBL/GenBank/DDBJ databases">
        <title>Complete genome sequence of Burkholderia multivorans ATCC 17616.</title>
        <authorList>
            <person name="Ohtsubo Y."/>
            <person name="Yamashita A."/>
            <person name="Kurokawa K."/>
            <person name="Takami H."/>
            <person name="Yuhara S."/>
            <person name="Nishiyama E."/>
            <person name="Endo R."/>
            <person name="Miyazaki R."/>
            <person name="Ono A."/>
            <person name="Yano K."/>
            <person name="Ito M."/>
            <person name="Sota M."/>
            <person name="Yuji N."/>
            <person name="Hattori M."/>
            <person name="Tsuda M."/>
        </authorList>
    </citation>
    <scope>NUCLEOTIDE SEQUENCE [LARGE SCALE GENOMIC DNA]</scope>
    <source>
        <strain evidence="7">ATCC 17616 / 249</strain>
    </source>
</reference>
<keyword evidence="2" id="KW-0805">Transcription regulation</keyword>
<evidence type="ECO:0000256" key="3">
    <source>
        <dbReference type="ARBA" id="ARBA00023125"/>
    </source>
</evidence>
<proteinExistence type="inferred from homology"/>
<keyword evidence="7" id="KW-1185">Reference proteome</keyword>
<sequence>MSTPTLKQLDAFYWAATCANFATAAQRLHLSVSSLSKRINELEQVLGRTLFDRSGYRATLTQDGESLLPTALRVLESVATIQDTFGQHNGLSGRLRFGVGELSAMTWLPRFVAAVQKLHGQLQLEPHVDVGEALEEKVDAGELDFAVVAGRSSRSSIVSQPVAEARFAWMAAERLVGRQRTLTPALLARHALVTLPAGSGVTRILDEWLLARGIDSPRHITCNNWFAVAGMLREGVGIGFLPTAWETSRAGGALVRLTSQPALSPLHYAFQWRRGDLRATIPAMLALVRQHVAFDVPLA</sequence>
<dbReference type="HOGENOM" id="CLU_039613_6_1_4"/>
<accession>A0A0H3KJC4</accession>
<evidence type="ECO:0000259" key="5">
    <source>
        <dbReference type="PROSITE" id="PS50931"/>
    </source>
</evidence>
<dbReference type="PROSITE" id="PS50931">
    <property type="entry name" value="HTH_LYSR"/>
    <property type="match status" value="1"/>
</dbReference>
<dbReference type="GO" id="GO:0000976">
    <property type="term" value="F:transcription cis-regulatory region binding"/>
    <property type="evidence" value="ECO:0007669"/>
    <property type="project" value="TreeGrafter"/>
</dbReference>
<dbReference type="EMBL" id="AP009385">
    <property type="protein sequence ID" value="BAG43474.1"/>
    <property type="molecule type" value="Genomic_DNA"/>
</dbReference>
<dbReference type="KEGG" id="bmu:Bmul_1695"/>
<evidence type="ECO:0000313" key="6">
    <source>
        <dbReference type="EMBL" id="BAG43474.1"/>
    </source>
</evidence>
<gene>
    <name evidence="6" type="ordered locus">BMULJ_01547</name>
</gene>
<feature type="domain" description="HTH lysR-type" evidence="5">
    <location>
        <begin position="4"/>
        <end position="61"/>
    </location>
</feature>
<dbReference type="PANTHER" id="PTHR30126">
    <property type="entry name" value="HTH-TYPE TRANSCRIPTIONAL REGULATOR"/>
    <property type="match status" value="1"/>
</dbReference>
<dbReference type="InterPro" id="IPR036388">
    <property type="entry name" value="WH-like_DNA-bd_sf"/>
</dbReference>
<evidence type="ECO:0000256" key="1">
    <source>
        <dbReference type="ARBA" id="ARBA00009437"/>
    </source>
</evidence>
<dbReference type="KEGG" id="bmj:BMULJ_01547"/>
<dbReference type="RefSeq" id="WP_012213426.1">
    <property type="nucleotide sequence ID" value="NC_010084.1"/>
</dbReference>
<evidence type="ECO:0000313" key="7">
    <source>
        <dbReference type="Proteomes" id="UP000008815"/>
    </source>
</evidence>
<dbReference type="AlphaFoldDB" id="A0A0H3KJC4"/>
<dbReference type="CDD" id="cd05466">
    <property type="entry name" value="PBP2_LTTR_substrate"/>
    <property type="match status" value="1"/>
</dbReference>
<dbReference type="STRING" id="395019.BMULJ_01547"/>
<keyword evidence="3" id="KW-0238">DNA-binding</keyword>
<dbReference type="PANTHER" id="PTHR30126:SF94">
    <property type="entry name" value="LYSR FAMILY TRANSCRIPTIONAL REGULATOR"/>
    <property type="match status" value="1"/>
</dbReference>
<dbReference type="GO" id="GO:0003700">
    <property type="term" value="F:DNA-binding transcription factor activity"/>
    <property type="evidence" value="ECO:0007669"/>
    <property type="project" value="InterPro"/>
</dbReference>
<keyword evidence="4" id="KW-0804">Transcription</keyword>
<dbReference type="Gene3D" id="3.40.190.10">
    <property type="entry name" value="Periplasmic binding protein-like II"/>
    <property type="match status" value="2"/>
</dbReference>
<protein>
    <submittedName>
        <fullName evidence="6">LysR family transcriptional regulator</fullName>
    </submittedName>
</protein>
<evidence type="ECO:0000256" key="2">
    <source>
        <dbReference type="ARBA" id="ARBA00023015"/>
    </source>
</evidence>
<dbReference type="InterPro" id="IPR005119">
    <property type="entry name" value="LysR_subst-bd"/>
</dbReference>